<comment type="caution">
    <text evidence="2">The sequence shown here is derived from an EMBL/GenBank/DDBJ whole genome shotgun (WGS) entry which is preliminary data.</text>
</comment>
<organism evidence="2 3">
    <name type="scientific">Pleurodeles waltl</name>
    <name type="common">Iberian ribbed newt</name>
    <dbReference type="NCBI Taxonomy" id="8319"/>
    <lineage>
        <taxon>Eukaryota</taxon>
        <taxon>Metazoa</taxon>
        <taxon>Chordata</taxon>
        <taxon>Craniata</taxon>
        <taxon>Vertebrata</taxon>
        <taxon>Euteleostomi</taxon>
        <taxon>Amphibia</taxon>
        <taxon>Batrachia</taxon>
        <taxon>Caudata</taxon>
        <taxon>Salamandroidea</taxon>
        <taxon>Salamandridae</taxon>
        <taxon>Pleurodelinae</taxon>
        <taxon>Pleurodeles</taxon>
    </lineage>
</organism>
<accession>A0AAV7QCP0</accession>
<evidence type="ECO:0000313" key="3">
    <source>
        <dbReference type="Proteomes" id="UP001066276"/>
    </source>
</evidence>
<dbReference type="Proteomes" id="UP001066276">
    <property type="component" value="Chromosome 6"/>
</dbReference>
<protein>
    <submittedName>
        <fullName evidence="2">Uncharacterized protein</fullName>
    </submittedName>
</protein>
<evidence type="ECO:0000256" key="1">
    <source>
        <dbReference type="SAM" id="MobiDB-lite"/>
    </source>
</evidence>
<feature type="region of interest" description="Disordered" evidence="1">
    <location>
        <begin position="1"/>
        <end position="33"/>
    </location>
</feature>
<proteinExistence type="predicted"/>
<dbReference type="AlphaFoldDB" id="A0AAV7QCP0"/>
<keyword evidence="3" id="KW-1185">Reference proteome</keyword>
<dbReference type="EMBL" id="JANPWB010000010">
    <property type="protein sequence ID" value="KAJ1136999.1"/>
    <property type="molecule type" value="Genomic_DNA"/>
</dbReference>
<name>A0AAV7QCP0_PLEWA</name>
<reference evidence="2" key="1">
    <citation type="journal article" date="2022" name="bioRxiv">
        <title>Sequencing and chromosome-scale assembly of the giantPleurodeles waltlgenome.</title>
        <authorList>
            <person name="Brown T."/>
            <person name="Elewa A."/>
            <person name="Iarovenko S."/>
            <person name="Subramanian E."/>
            <person name="Araus A.J."/>
            <person name="Petzold A."/>
            <person name="Susuki M."/>
            <person name="Suzuki K.-i.T."/>
            <person name="Hayashi T."/>
            <person name="Toyoda A."/>
            <person name="Oliveira C."/>
            <person name="Osipova E."/>
            <person name="Leigh N.D."/>
            <person name="Simon A."/>
            <person name="Yun M.H."/>
        </authorList>
    </citation>
    <scope>NUCLEOTIDE SEQUENCE</scope>
    <source>
        <strain evidence="2">20211129_DDA</strain>
        <tissue evidence="2">Liver</tissue>
    </source>
</reference>
<sequence>MEANSWDSTWKVQPKKRALHREEISARAPTEAQREQQQAIKVVAAMNSKAHGLFSSGKWESPEPRSYRAVTVPLNPLKENCQT</sequence>
<feature type="compositionally biased region" description="Polar residues" evidence="1">
    <location>
        <begin position="1"/>
        <end position="11"/>
    </location>
</feature>
<evidence type="ECO:0000313" key="2">
    <source>
        <dbReference type="EMBL" id="KAJ1136999.1"/>
    </source>
</evidence>
<gene>
    <name evidence="2" type="ORF">NDU88_003412</name>
</gene>